<dbReference type="AlphaFoldDB" id="A0AAP0NF55"/>
<sequence>MDGEILISEELRLLDTDTVCRRLLLRIAGAAEFSSPMKRPKFSGGFQPFIKRENVFIHHLRSRRESLLQRVEKLWMELRRTGLQMNVCIPRYSKWMTTICRGVSIR</sequence>
<protein>
    <submittedName>
        <fullName evidence="1">Uncharacterized protein</fullName>
    </submittedName>
</protein>
<accession>A0AAP0NF55</accession>
<dbReference type="EMBL" id="JBBPBK010000014">
    <property type="protein sequence ID" value="KAK9271046.1"/>
    <property type="molecule type" value="Genomic_DNA"/>
</dbReference>
<evidence type="ECO:0000313" key="2">
    <source>
        <dbReference type="Proteomes" id="UP001415857"/>
    </source>
</evidence>
<organism evidence="1 2">
    <name type="scientific">Liquidambar formosana</name>
    <name type="common">Formosan gum</name>
    <dbReference type="NCBI Taxonomy" id="63359"/>
    <lineage>
        <taxon>Eukaryota</taxon>
        <taxon>Viridiplantae</taxon>
        <taxon>Streptophyta</taxon>
        <taxon>Embryophyta</taxon>
        <taxon>Tracheophyta</taxon>
        <taxon>Spermatophyta</taxon>
        <taxon>Magnoliopsida</taxon>
        <taxon>eudicotyledons</taxon>
        <taxon>Gunneridae</taxon>
        <taxon>Pentapetalae</taxon>
        <taxon>Saxifragales</taxon>
        <taxon>Altingiaceae</taxon>
        <taxon>Liquidambar</taxon>
    </lineage>
</organism>
<dbReference type="Proteomes" id="UP001415857">
    <property type="component" value="Unassembled WGS sequence"/>
</dbReference>
<comment type="caution">
    <text evidence="1">The sequence shown here is derived from an EMBL/GenBank/DDBJ whole genome shotgun (WGS) entry which is preliminary data.</text>
</comment>
<name>A0AAP0NF55_LIQFO</name>
<evidence type="ECO:0000313" key="1">
    <source>
        <dbReference type="EMBL" id="KAK9271046.1"/>
    </source>
</evidence>
<proteinExistence type="predicted"/>
<reference evidence="1 2" key="1">
    <citation type="journal article" date="2024" name="Plant J.">
        <title>Genome sequences and population genomics reveal climatic adaptation and genomic divergence between two closely related sweetgum species.</title>
        <authorList>
            <person name="Xu W.Q."/>
            <person name="Ren C.Q."/>
            <person name="Zhang X.Y."/>
            <person name="Comes H.P."/>
            <person name="Liu X.H."/>
            <person name="Li Y.G."/>
            <person name="Kettle C.J."/>
            <person name="Jalonen R."/>
            <person name="Gaisberger H."/>
            <person name="Ma Y.Z."/>
            <person name="Qiu Y.X."/>
        </authorList>
    </citation>
    <scope>NUCLEOTIDE SEQUENCE [LARGE SCALE GENOMIC DNA]</scope>
    <source>
        <strain evidence="1">Hangzhou</strain>
    </source>
</reference>
<gene>
    <name evidence="1" type="ORF">L1049_026635</name>
</gene>
<keyword evidence="2" id="KW-1185">Reference proteome</keyword>